<dbReference type="OrthoDB" id="4251672at2"/>
<dbReference type="STRING" id="561176.SAMN04488561_2423"/>
<proteinExistence type="predicted"/>
<dbReference type="PANTHER" id="PTHR48207">
    <property type="entry name" value="SUCCINATE--HYDROXYMETHYLGLUTARATE COA-TRANSFERASE"/>
    <property type="match status" value="1"/>
</dbReference>
<evidence type="ECO:0000313" key="3">
    <source>
        <dbReference type="Proteomes" id="UP000181980"/>
    </source>
</evidence>
<protein>
    <submittedName>
        <fullName evidence="2">Crotonobetainyl-CoA:carnitine CoA-transferase CaiB</fullName>
    </submittedName>
</protein>
<organism evidence="2 3">
    <name type="scientific">Jiangella alba</name>
    <dbReference type="NCBI Taxonomy" id="561176"/>
    <lineage>
        <taxon>Bacteria</taxon>
        <taxon>Bacillati</taxon>
        <taxon>Actinomycetota</taxon>
        <taxon>Actinomycetes</taxon>
        <taxon>Jiangellales</taxon>
        <taxon>Jiangellaceae</taxon>
        <taxon>Jiangella</taxon>
    </lineage>
</organism>
<dbReference type="InterPro" id="IPR003673">
    <property type="entry name" value="CoA-Trfase_fam_III"/>
</dbReference>
<name>A0A1H5L5R9_9ACTN</name>
<dbReference type="GO" id="GO:0008410">
    <property type="term" value="F:CoA-transferase activity"/>
    <property type="evidence" value="ECO:0007669"/>
    <property type="project" value="TreeGrafter"/>
</dbReference>
<gene>
    <name evidence="2" type="ORF">SAMN04488561_2423</name>
</gene>
<dbReference type="Proteomes" id="UP000181980">
    <property type="component" value="Unassembled WGS sequence"/>
</dbReference>
<dbReference type="Gene3D" id="3.40.50.10540">
    <property type="entry name" value="Crotonobetainyl-coa:carnitine coa-transferase, domain 1"/>
    <property type="match status" value="1"/>
</dbReference>
<dbReference type="AlphaFoldDB" id="A0A1H5L5R9"/>
<dbReference type="Pfam" id="PF02515">
    <property type="entry name" value="CoA_transf_3"/>
    <property type="match status" value="1"/>
</dbReference>
<dbReference type="InterPro" id="IPR050483">
    <property type="entry name" value="CoA-transferase_III_domain"/>
</dbReference>
<dbReference type="Gene3D" id="3.30.1540.10">
    <property type="entry name" value="formyl-coa transferase, domain 3"/>
    <property type="match status" value="1"/>
</dbReference>
<evidence type="ECO:0000313" key="2">
    <source>
        <dbReference type="EMBL" id="SEE72320.1"/>
    </source>
</evidence>
<reference evidence="3" key="1">
    <citation type="submission" date="2016-10" db="EMBL/GenBank/DDBJ databases">
        <authorList>
            <person name="Varghese N."/>
            <person name="Submissions S."/>
        </authorList>
    </citation>
    <scope>NUCLEOTIDE SEQUENCE [LARGE SCALE GENOMIC DNA]</scope>
    <source>
        <strain evidence="3">DSM 45237</strain>
    </source>
</reference>
<dbReference type="EMBL" id="FNUC01000003">
    <property type="protein sequence ID" value="SEE72320.1"/>
    <property type="molecule type" value="Genomic_DNA"/>
</dbReference>
<sequence>MTGLSDIRIIAVEQYGAGPFGSLHLAELGADVVKVEDARTDGDIGRHVPPFAEDNDSLFFQSFNRNKRSVCLDLSVPAGTEVLHRLVQDADALMFNLRGDVPDKLGLRYADLRHLNPRLVVCSLSGYGMTGSRRAEPAYDYVVQGRAAWMALTGDPDGPPTKSGLSLVDYCGGLVAAMSLLAGVHAARRDGVGGECDVSLFDTAMAMLSYPATWYLTREHETHRKARSAHPSVVPFGAYPTGDGWLMIACVKPKFFQRLTEVLDIAEVAADARFATLAARQAHHAELDALLDAALRRHGTDHWVRLLSAAGVPCGPVNGLREAFEEQQTADRGLVVATDHPGFGTVRHVRTAGRAWWAPPEPGRAPGLGEHRDQVLRDELGLSAAELADYAERGAFGAAAAEPDKTA</sequence>
<dbReference type="InterPro" id="IPR044855">
    <property type="entry name" value="CoA-Trfase_III_dom3_sf"/>
</dbReference>
<keyword evidence="1 2" id="KW-0808">Transferase</keyword>
<evidence type="ECO:0000256" key="1">
    <source>
        <dbReference type="ARBA" id="ARBA00022679"/>
    </source>
</evidence>
<keyword evidence="3" id="KW-1185">Reference proteome</keyword>
<dbReference type="InterPro" id="IPR023606">
    <property type="entry name" value="CoA-Trfase_III_dom_1_sf"/>
</dbReference>
<dbReference type="PANTHER" id="PTHR48207:SF3">
    <property type="entry name" value="SUCCINATE--HYDROXYMETHYLGLUTARATE COA-TRANSFERASE"/>
    <property type="match status" value="1"/>
</dbReference>
<dbReference type="RefSeq" id="WP_069115149.1">
    <property type="nucleotide sequence ID" value="NZ_FNUC01000003.1"/>
</dbReference>
<dbReference type="SUPFAM" id="SSF89796">
    <property type="entry name" value="CoA-transferase family III (CaiB/BaiF)"/>
    <property type="match status" value="1"/>
</dbReference>
<accession>A0A1H5L5R9</accession>